<sequence>MIAIVKYNAGNIRSVKNALDRIGVESVITDDPETLNSAEKVIFPGVGEAGTAMSYLKERGLDEVIISLKQPFLGICLGMQLMCSHSEEKDTTCLGIFKEKVRKFPSKGIVPHMGWNDFTKTEGPLFEGITTTDNMYFVHSYYAEVGEDTVGETDYLVPFTSALQKDNFYGVQFHPEKSADVGQKLLENFLKL</sequence>
<dbReference type="PIRSF" id="PIRSF000495">
    <property type="entry name" value="Amidotransf_hisH"/>
    <property type="match status" value="1"/>
</dbReference>
<evidence type="ECO:0000256" key="2">
    <source>
        <dbReference type="ARBA" id="ARBA00005091"/>
    </source>
</evidence>
<dbReference type="CDD" id="cd01748">
    <property type="entry name" value="GATase1_IGP_Synthase"/>
    <property type="match status" value="1"/>
</dbReference>
<evidence type="ECO:0000313" key="16">
    <source>
        <dbReference type="Proteomes" id="UP000198393"/>
    </source>
</evidence>
<dbReference type="OrthoDB" id="9807137at2"/>
<dbReference type="GO" id="GO:0016829">
    <property type="term" value="F:lyase activity"/>
    <property type="evidence" value="ECO:0007669"/>
    <property type="project" value="UniProtKB-KW"/>
</dbReference>
<dbReference type="UniPathway" id="UPA00031">
    <property type="reaction ID" value="UER00010"/>
</dbReference>
<comment type="pathway">
    <text evidence="2 12">Amino-acid biosynthesis; L-histidine biosynthesis; L-histidine from 5-phospho-alpha-D-ribose 1-diphosphate: step 5/9.</text>
</comment>
<keyword evidence="5 12" id="KW-0028">Amino-acid biosynthesis</keyword>
<gene>
    <name evidence="12" type="primary">hisH</name>
    <name evidence="15" type="ORF">SAMN05421640_1983</name>
</gene>
<feature type="active site" description="Nucleophile" evidence="12 13">
    <location>
        <position position="76"/>
    </location>
</feature>
<dbReference type="RefSeq" id="WP_089356699.1">
    <property type="nucleotide sequence ID" value="NZ_FZPD01000003.1"/>
</dbReference>
<organism evidence="15 16">
    <name type="scientific">Ekhidna lutea</name>
    <dbReference type="NCBI Taxonomy" id="447679"/>
    <lineage>
        <taxon>Bacteria</taxon>
        <taxon>Pseudomonadati</taxon>
        <taxon>Bacteroidota</taxon>
        <taxon>Cytophagia</taxon>
        <taxon>Cytophagales</taxon>
        <taxon>Reichenbachiellaceae</taxon>
        <taxon>Ekhidna</taxon>
    </lineage>
</organism>
<evidence type="ECO:0000256" key="12">
    <source>
        <dbReference type="HAMAP-Rule" id="MF_00278"/>
    </source>
</evidence>
<keyword evidence="6 12" id="KW-0378">Hydrolase</keyword>
<keyword evidence="7 12" id="KW-0315">Glutamine amidotransferase</keyword>
<evidence type="ECO:0000256" key="13">
    <source>
        <dbReference type="PIRSR" id="PIRSR000495-1"/>
    </source>
</evidence>
<name>A0A239J4F2_EKHLU</name>
<dbReference type="FunFam" id="3.40.50.880:FF:000009">
    <property type="entry name" value="Imidazole glycerol phosphate synthase subunit HisH"/>
    <property type="match status" value="1"/>
</dbReference>
<evidence type="ECO:0000256" key="5">
    <source>
        <dbReference type="ARBA" id="ARBA00022605"/>
    </source>
</evidence>
<dbReference type="SUPFAM" id="SSF52317">
    <property type="entry name" value="Class I glutamine amidotransferase-like"/>
    <property type="match status" value="1"/>
</dbReference>
<dbReference type="AlphaFoldDB" id="A0A239J4F2"/>
<dbReference type="GO" id="GO:0000105">
    <property type="term" value="P:L-histidine biosynthetic process"/>
    <property type="evidence" value="ECO:0007669"/>
    <property type="project" value="UniProtKB-UniRule"/>
</dbReference>
<evidence type="ECO:0000256" key="10">
    <source>
        <dbReference type="ARBA" id="ARBA00047838"/>
    </source>
</evidence>
<evidence type="ECO:0000256" key="8">
    <source>
        <dbReference type="ARBA" id="ARBA00023102"/>
    </source>
</evidence>
<evidence type="ECO:0000256" key="7">
    <source>
        <dbReference type="ARBA" id="ARBA00022962"/>
    </source>
</evidence>
<comment type="function">
    <text evidence="12">IGPS catalyzes the conversion of PRFAR and glutamine to IGP, AICAR and glutamate. The HisH subunit catalyzes the hydrolysis of glutamine to glutamate and ammonia as part of the synthesis of IGP and AICAR. The resulting ammonia molecule is channeled to the active site of HisF.</text>
</comment>
<evidence type="ECO:0000256" key="6">
    <source>
        <dbReference type="ARBA" id="ARBA00022801"/>
    </source>
</evidence>
<comment type="catalytic activity">
    <reaction evidence="11 12">
        <text>L-glutamine + H2O = L-glutamate + NH4(+)</text>
        <dbReference type="Rhea" id="RHEA:15889"/>
        <dbReference type="ChEBI" id="CHEBI:15377"/>
        <dbReference type="ChEBI" id="CHEBI:28938"/>
        <dbReference type="ChEBI" id="CHEBI:29985"/>
        <dbReference type="ChEBI" id="CHEBI:58359"/>
        <dbReference type="EC" id="3.5.1.2"/>
    </reaction>
</comment>
<evidence type="ECO:0000259" key="14">
    <source>
        <dbReference type="Pfam" id="PF00117"/>
    </source>
</evidence>
<accession>A0A239J4F2</accession>
<dbReference type="HAMAP" id="MF_00278">
    <property type="entry name" value="HisH"/>
    <property type="match status" value="1"/>
</dbReference>
<evidence type="ECO:0000256" key="11">
    <source>
        <dbReference type="ARBA" id="ARBA00049534"/>
    </source>
</evidence>
<dbReference type="Gene3D" id="3.40.50.880">
    <property type="match status" value="1"/>
</dbReference>
<keyword evidence="8 12" id="KW-0368">Histidine biosynthesis</keyword>
<comment type="catalytic activity">
    <reaction evidence="10 12">
        <text>5-[(5-phospho-1-deoxy-D-ribulos-1-ylimino)methylamino]-1-(5-phospho-beta-D-ribosyl)imidazole-4-carboxamide + L-glutamine = D-erythro-1-(imidazol-4-yl)glycerol 3-phosphate + 5-amino-1-(5-phospho-beta-D-ribosyl)imidazole-4-carboxamide + L-glutamate + H(+)</text>
        <dbReference type="Rhea" id="RHEA:24793"/>
        <dbReference type="ChEBI" id="CHEBI:15378"/>
        <dbReference type="ChEBI" id="CHEBI:29985"/>
        <dbReference type="ChEBI" id="CHEBI:58278"/>
        <dbReference type="ChEBI" id="CHEBI:58359"/>
        <dbReference type="ChEBI" id="CHEBI:58475"/>
        <dbReference type="ChEBI" id="CHEBI:58525"/>
        <dbReference type="EC" id="4.3.2.10"/>
    </reaction>
</comment>
<dbReference type="Pfam" id="PF00117">
    <property type="entry name" value="GATase"/>
    <property type="match status" value="1"/>
</dbReference>
<dbReference type="EC" id="3.5.1.2" evidence="12"/>
<dbReference type="GO" id="GO:0004359">
    <property type="term" value="F:glutaminase activity"/>
    <property type="evidence" value="ECO:0007669"/>
    <property type="project" value="UniProtKB-EC"/>
</dbReference>
<evidence type="ECO:0000256" key="9">
    <source>
        <dbReference type="ARBA" id="ARBA00023239"/>
    </source>
</evidence>
<reference evidence="15 16" key="1">
    <citation type="submission" date="2017-06" db="EMBL/GenBank/DDBJ databases">
        <authorList>
            <person name="Kim H.J."/>
            <person name="Triplett B.A."/>
        </authorList>
    </citation>
    <scope>NUCLEOTIDE SEQUENCE [LARGE SCALE GENOMIC DNA]</scope>
    <source>
        <strain evidence="15 16">DSM 19307</strain>
    </source>
</reference>
<feature type="active site" evidence="12 13">
    <location>
        <position position="174"/>
    </location>
</feature>
<dbReference type="PANTHER" id="PTHR42701">
    <property type="entry name" value="IMIDAZOLE GLYCEROL PHOSPHATE SYNTHASE SUBUNIT HISH"/>
    <property type="match status" value="1"/>
</dbReference>
<protein>
    <recommendedName>
        <fullName evidence="12">Imidazole glycerol phosphate synthase subunit HisH</fullName>
        <ecNumber evidence="12">4.3.2.10</ecNumber>
    </recommendedName>
    <alternativeName>
        <fullName evidence="12">IGP synthase glutaminase subunit</fullName>
        <ecNumber evidence="12">3.5.1.2</ecNumber>
    </alternativeName>
    <alternativeName>
        <fullName evidence="12">IGP synthase subunit HisH</fullName>
    </alternativeName>
    <alternativeName>
        <fullName evidence="12">ImGP synthase subunit HisH</fullName>
        <shortName evidence="12">IGPS subunit HisH</shortName>
    </alternativeName>
</protein>
<dbReference type="EC" id="4.3.2.10" evidence="12"/>
<evidence type="ECO:0000256" key="4">
    <source>
        <dbReference type="ARBA" id="ARBA00022490"/>
    </source>
</evidence>
<keyword evidence="16" id="KW-1185">Reference proteome</keyword>
<dbReference type="InterPro" id="IPR010139">
    <property type="entry name" value="Imidazole-glycPsynth_HisH"/>
</dbReference>
<feature type="domain" description="Glutamine amidotransferase" evidence="14">
    <location>
        <begin position="11"/>
        <end position="190"/>
    </location>
</feature>
<dbReference type="GO" id="GO:0005737">
    <property type="term" value="C:cytoplasm"/>
    <property type="evidence" value="ECO:0007669"/>
    <property type="project" value="UniProtKB-SubCell"/>
</dbReference>
<dbReference type="GO" id="GO:0000107">
    <property type="term" value="F:imidazoleglycerol-phosphate synthase activity"/>
    <property type="evidence" value="ECO:0007669"/>
    <property type="project" value="UniProtKB-UniRule"/>
</dbReference>
<evidence type="ECO:0000256" key="1">
    <source>
        <dbReference type="ARBA" id="ARBA00004496"/>
    </source>
</evidence>
<feature type="active site" evidence="12 13">
    <location>
        <position position="176"/>
    </location>
</feature>
<proteinExistence type="inferred from homology"/>
<evidence type="ECO:0000256" key="3">
    <source>
        <dbReference type="ARBA" id="ARBA00011152"/>
    </source>
</evidence>
<dbReference type="PANTHER" id="PTHR42701:SF1">
    <property type="entry name" value="IMIDAZOLE GLYCEROL PHOSPHATE SYNTHASE SUBUNIT HISH"/>
    <property type="match status" value="1"/>
</dbReference>
<dbReference type="PROSITE" id="PS51273">
    <property type="entry name" value="GATASE_TYPE_1"/>
    <property type="match status" value="1"/>
</dbReference>
<comment type="subunit">
    <text evidence="3 12">Heterodimer of HisH and HisF.</text>
</comment>
<dbReference type="InterPro" id="IPR029062">
    <property type="entry name" value="Class_I_gatase-like"/>
</dbReference>
<evidence type="ECO:0000313" key="15">
    <source>
        <dbReference type="EMBL" id="SNT00727.1"/>
    </source>
</evidence>
<dbReference type="NCBIfam" id="TIGR01855">
    <property type="entry name" value="IMP_synth_hisH"/>
    <property type="match status" value="1"/>
</dbReference>
<keyword evidence="4 12" id="KW-0963">Cytoplasm</keyword>
<dbReference type="InterPro" id="IPR017926">
    <property type="entry name" value="GATASE"/>
</dbReference>
<keyword evidence="9 12" id="KW-0456">Lyase</keyword>
<comment type="subcellular location">
    <subcellularLocation>
        <location evidence="1 12">Cytoplasm</location>
    </subcellularLocation>
</comment>
<dbReference type="Proteomes" id="UP000198393">
    <property type="component" value="Unassembled WGS sequence"/>
</dbReference>
<dbReference type="EMBL" id="FZPD01000003">
    <property type="protein sequence ID" value="SNT00727.1"/>
    <property type="molecule type" value="Genomic_DNA"/>
</dbReference>